<feature type="compositionally biased region" description="Polar residues" evidence="1">
    <location>
        <begin position="18"/>
        <end position="36"/>
    </location>
</feature>
<feature type="region of interest" description="Disordered" evidence="1">
    <location>
        <begin position="17"/>
        <end position="67"/>
    </location>
</feature>
<reference evidence="2 3" key="1">
    <citation type="submission" date="2021-06" db="EMBL/GenBank/DDBJ databases">
        <title>Caerostris darwini draft genome.</title>
        <authorList>
            <person name="Kono N."/>
            <person name="Arakawa K."/>
        </authorList>
    </citation>
    <scope>NUCLEOTIDE SEQUENCE [LARGE SCALE GENOMIC DNA]</scope>
</reference>
<feature type="compositionally biased region" description="Basic and acidic residues" evidence="1">
    <location>
        <begin position="37"/>
        <end position="48"/>
    </location>
</feature>
<comment type="caution">
    <text evidence="2">The sequence shown here is derived from an EMBL/GenBank/DDBJ whole genome shotgun (WGS) entry which is preliminary data.</text>
</comment>
<gene>
    <name evidence="2" type="ORF">CDAR_93821</name>
</gene>
<evidence type="ECO:0000256" key="1">
    <source>
        <dbReference type="SAM" id="MobiDB-lite"/>
    </source>
</evidence>
<evidence type="ECO:0000313" key="2">
    <source>
        <dbReference type="EMBL" id="GIX85060.1"/>
    </source>
</evidence>
<dbReference type="AlphaFoldDB" id="A0AAV4NJV9"/>
<name>A0AAV4NJV9_9ARAC</name>
<evidence type="ECO:0000313" key="3">
    <source>
        <dbReference type="Proteomes" id="UP001054837"/>
    </source>
</evidence>
<accession>A0AAV4NJV9</accession>
<sequence>MISGGTRRRCIHVETGVFGNTSGVINKQESTSMTKNSSRDDDDKAGGRERRHPPISSAISRRNSSSERKEILHLFLADLQQIKRSSITARNSK</sequence>
<dbReference type="Proteomes" id="UP001054837">
    <property type="component" value="Unassembled WGS sequence"/>
</dbReference>
<protein>
    <submittedName>
        <fullName evidence="2">Uncharacterized protein</fullName>
    </submittedName>
</protein>
<dbReference type="EMBL" id="BPLQ01001757">
    <property type="protein sequence ID" value="GIX85060.1"/>
    <property type="molecule type" value="Genomic_DNA"/>
</dbReference>
<organism evidence="2 3">
    <name type="scientific">Caerostris darwini</name>
    <dbReference type="NCBI Taxonomy" id="1538125"/>
    <lineage>
        <taxon>Eukaryota</taxon>
        <taxon>Metazoa</taxon>
        <taxon>Ecdysozoa</taxon>
        <taxon>Arthropoda</taxon>
        <taxon>Chelicerata</taxon>
        <taxon>Arachnida</taxon>
        <taxon>Araneae</taxon>
        <taxon>Araneomorphae</taxon>
        <taxon>Entelegynae</taxon>
        <taxon>Araneoidea</taxon>
        <taxon>Araneidae</taxon>
        <taxon>Caerostris</taxon>
    </lineage>
</organism>
<keyword evidence="3" id="KW-1185">Reference proteome</keyword>
<proteinExistence type="predicted"/>